<evidence type="ECO:0000256" key="7">
    <source>
        <dbReference type="ARBA" id="ARBA00022989"/>
    </source>
</evidence>
<keyword evidence="7 12" id="KW-1133">Transmembrane helix</keyword>
<comment type="subcellular location">
    <subcellularLocation>
        <location evidence="1">Mitochondrion inner membrane</location>
        <topology evidence="1">Multi-pass membrane protein</topology>
    </subcellularLocation>
</comment>
<keyword evidence="3 11" id="KW-0813">Transport</keyword>
<keyword evidence="4 10" id="KW-0812">Transmembrane</keyword>
<dbReference type="GO" id="GO:0005743">
    <property type="term" value="C:mitochondrial inner membrane"/>
    <property type="evidence" value="ECO:0007669"/>
    <property type="project" value="UniProtKB-SubCell"/>
</dbReference>
<feature type="transmembrane region" description="Helical" evidence="12">
    <location>
        <begin position="16"/>
        <end position="38"/>
    </location>
</feature>
<sequence>MTKREREVDRTNIRNVFITSLIAGSAAGMFVDVALFPLDTLKTRLQSGRGFLKAGGFRNVYKGILPVITGSAPTAALFFLTYEEIKTVIQPKISTKYCTVVHMGAASLAEMVACLIRVPVEVLKQRRQALILDKELLGFRLLYRGYWSTVLRDMPFSIVQFPLWEYLKRFYTVYIKREIYPAESAICGAIAGGISAAVTTPLDVAKTRIMLADRTLFSSELTISNVLYKIYIENGVHGLFAGFGPRIIWITLGGFIFFGVYEEAKVLTWTLFPTLKNTNTVHKN</sequence>
<gene>
    <name evidence="13" type="ORF">X777_15484</name>
</gene>
<keyword evidence="6" id="KW-0999">Mitochondrion inner membrane</keyword>
<keyword evidence="14" id="KW-1185">Reference proteome</keyword>
<keyword evidence="5" id="KW-0677">Repeat</keyword>
<protein>
    <submittedName>
        <fullName evidence="13">S-adenosylmethionine mitochondrial carrier protein</fullName>
    </submittedName>
</protein>
<dbReference type="PANTHER" id="PTHR45667">
    <property type="entry name" value="S-ADENOSYLMETHIONINE MITOCHONDRIAL CARRIER PROTEIN"/>
    <property type="match status" value="1"/>
</dbReference>
<evidence type="ECO:0000256" key="12">
    <source>
        <dbReference type="SAM" id="Phobius"/>
    </source>
</evidence>
<dbReference type="OMA" id="IGPRTMW"/>
<proteinExistence type="inferred from homology"/>
<feature type="repeat" description="Solcar" evidence="10">
    <location>
        <begin position="179"/>
        <end position="267"/>
    </location>
</feature>
<name>A0A026VW55_OOCBI</name>
<evidence type="ECO:0000256" key="6">
    <source>
        <dbReference type="ARBA" id="ARBA00022792"/>
    </source>
</evidence>
<accession>A0A026VW55</accession>
<feature type="repeat" description="Solcar" evidence="10">
    <location>
        <begin position="97"/>
        <end position="170"/>
    </location>
</feature>
<feature type="repeat" description="Solcar" evidence="10">
    <location>
        <begin position="15"/>
        <end position="88"/>
    </location>
</feature>
<dbReference type="SUPFAM" id="SSF103506">
    <property type="entry name" value="Mitochondrial carrier"/>
    <property type="match status" value="1"/>
</dbReference>
<dbReference type="OrthoDB" id="276989at2759"/>
<dbReference type="InterPro" id="IPR023395">
    <property type="entry name" value="MCP_dom_sf"/>
</dbReference>
<evidence type="ECO:0000256" key="2">
    <source>
        <dbReference type="ARBA" id="ARBA00006375"/>
    </source>
</evidence>
<dbReference type="PROSITE" id="PS50920">
    <property type="entry name" value="SOLCAR"/>
    <property type="match status" value="3"/>
</dbReference>
<feature type="transmembrane region" description="Helical" evidence="12">
    <location>
        <begin position="239"/>
        <end position="261"/>
    </location>
</feature>
<dbReference type="EMBL" id="KK107796">
    <property type="protein sequence ID" value="EZA47736.1"/>
    <property type="molecule type" value="Genomic_DNA"/>
</dbReference>
<evidence type="ECO:0000256" key="8">
    <source>
        <dbReference type="ARBA" id="ARBA00023128"/>
    </source>
</evidence>
<evidence type="ECO:0000256" key="1">
    <source>
        <dbReference type="ARBA" id="ARBA00004448"/>
    </source>
</evidence>
<evidence type="ECO:0000256" key="5">
    <source>
        <dbReference type="ARBA" id="ARBA00022737"/>
    </source>
</evidence>
<evidence type="ECO:0000256" key="4">
    <source>
        <dbReference type="ARBA" id="ARBA00022692"/>
    </source>
</evidence>
<dbReference type="Gene3D" id="1.50.40.10">
    <property type="entry name" value="Mitochondrial carrier domain"/>
    <property type="match status" value="2"/>
</dbReference>
<comment type="similarity">
    <text evidence="2 11">Belongs to the mitochondrial carrier (TC 2.A.29) family.</text>
</comment>
<evidence type="ECO:0000313" key="14">
    <source>
        <dbReference type="Proteomes" id="UP000053097"/>
    </source>
</evidence>
<keyword evidence="9 10" id="KW-0472">Membrane</keyword>
<feature type="transmembrane region" description="Helical" evidence="12">
    <location>
        <begin position="59"/>
        <end position="80"/>
    </location>
</feature>
<evidence type="ECO:0000256" key="11">
    <source>
        <dbReference type="RuleBase" id="RU000488"/>
    </source>
</evidence>
<evidence type="ECO:0000256" key="10">
    <source>
        <dbReference type="PROSITE-ProRule" id="PRU00282"/>
    </source>
</evidence>
<reference evidence="13 14" key="1">
    <citation type="journal article" date="2014" name="Curr. Biol.">
        <title>The genome of the clonal raider ant Cerapachys biroi.</title>
        <authorList>
            <person name="Oxley P.R."/>
            <person name="Ji L."/>
            <person name="Fetter-Pruneda I."/>
            <person name="McKenzie S.K."/>
            <person name="Li C."/>
            <person name="Hu H."/>
            <person name="Zhang G."/>
            <person name="Kronauer D.J."/>
        </authorList>
    </citation>
    <scope>NUCLEOTIDE SEQUENCE [LARGE SCALE GENOMIC DNA]</scope>
</reference>
<dbReference type="Proteomes" id="UP000053097">
    <property type="component" value="Unassembled WGS sequence"/>
</dbReference>
<dbReference type="FunFam" id="1.50.40.10:FF:000018">
    <property type="entry name" value="S-adenosylmethionine mitochondrial carrier protein-like"/>
    <property type="match status" value="1"/>
</dbReference>
<organism evidence="13 14">
    <name type="scientific">Ooceraea biroi</name>
    <name type="common">Clonal raider ant</name>
    <name type="synonym">Cerapachys biroi</name>
    <dbReference type="NCBI Taxonomy" id="2015173"/>
    <lineage>
        <taxon>Eukaryota</taxon>
        <taxon>Metazoa</taxon>
        <taxon>Ecdysozoa</taxon>
        <taxon>Arthropoda</taxon>
        <taxon>Hexapoda</taxon>
        <taxon>Insecta</taxon>
        <taxon>Pterygota</taxon>
        <taxon>Neoptera</taxon>
        <taxon>Endopterygota</taxon>
        <taxon>Hymenoptera</taxon>
        <taxon>Apocrita</taxon>
        <taxon>Aculeata</taxon>
        <taxon>Formicoidea</taxon>
        <taxon>Formicidae</taxon>
        <taxon>Dorylinae</taxon>
        <taxon>Ooceraea</taxon>
    </lineage>
</organism>
<keyword evidence="8" id="KW-0496">Mitochondrion</keyword>
<dbReference type="InterPro" id="IPR018108">
    <property type="entry name" value="MCP_transmembrane"/>
</dbReference>
<evidence type="ECO:0000256" key="9">
    <source>
        <dbReference type="ARBA" id="ARBA00023136"/>
    </source>
</evidence>
<dbReference type="Pfam" id="PF00153">
    <property type="entry name" value="Mito_carr"/>
    <property type="match status" value="4"/>
</dbReference>
<evidence type="ECO:0000313" key="13">
    <source>
        <dbReference type="EMBL" id="EZA47736.1"/>
    </source>
</evidence>
<dbReference type="AlphaFoldDB" id="A0A026VW55"/>
<evidence type="ECO:0000256" key="3">
    <source>
        <dbReference type="ARBA" id="ARBA00022448"/>
    </source>
</evidence>